<proteinExistence type="predicted"/>
<dbReference type="InterPro" id="IPR036412">
    <property type="entry name" value="HAD-like_sf"/>
</dbReference>
<dbReference type="InterPro" id="IPR023214">
    <property type="entry name" value="HAD_sf"/>
</dbReference>
<sequence>MNAPHTISGVPDELTTLVFDGDQTLWDFQSALDRALAETRHEIARVTGLTLDRITTVAQMLDAPGRAVQDPSGASVHTIGKSTFRDVLTDLGVPTPEEHIEHVHQFFIGRRYEMCRPYRDTVPALRALGGSYRLVLFTNEHSYPERLGLGSLFSHTFVGTEMGLLKPSPAAYEHIAAACGAETLVSIGNSIGNDIVGPASCGWRTVWINRDNLPLPNSATPDAILTSLDGLEAALVRILA</sequence>
<reference evidence="4" key="1">
    <citation type="submission" date="2020-05" db="EMBL/GenBank/DDBJ databases">
        <authorList>
            <person name="Chiriac C."/>
            <person name="Salcher M."/>
            <person name="Ghai R."/>
            <person name="Kavagutti S V."/>
        </authorList>
    </citation>
    <scope>NUCLEOTIDE SEQUENCE</scope>
</reference>
<dbReference type="AlphaFoldDB" id="A0A6J7EYJ5"/>
<dbReference type="SUPFAM" id="SSF56784">
    <property type="entry name" value="HAD-like"/>
    <property type="match status" value="1"/>
</dbReference>
<gene>
    <name evidence="4" type="ORF">UFOPK3376_02498</name>
</gene>
<dbReference type="EMBL" id="CAFBLP010000082">
    <property type="protein sequence ID" value="CAB4887491.1"/>
    <property type="molecule type" value="Genomic_DNA"/>
</dbReference>
<dbReference type="InterPro" id="IPR006439">
    <property type="entry name" value="HAD-SF_hydro_IA"/>
</dbReference>
<dbReference type="Gene3D" id="3.40.50.1000">
    <property type="entry name" value="HAD superfamily/HAD-like"/>
    <property type="match status" value="1"/>
</dbReference>
<dbReference type="SFLD" id="SFLDS00003">
    <property type="entry name" value="Haloacid_Dehalogenase"/>
    <property type="match status" value="1"/>
</dbReference>
<dbReference type="GO" id="GO:0044281">
    <property type="term" value="P:small molecule metabolic process"/>
    <property type="evidence" value="ECO:0007669"/>
    <property type="project" value="UniProtKB-ARBA"/>
</dbReference>
<comment type="cofactor">
    <cofactor evidence="1">
        <name>Mg(2+)</name>
        <dbReference type="ChEBI" id="CHEBI:18420"/>
    </cofactor>
</comment>
<dbReference type="Pfam" id="PF00702">
    <property type="entry name" value="Hydrolase"/>
    <property type="match status" value="1"/>
</dbReference>
<dbReference type="InterPro" id="IPR051400">
    <property type="entry name" value="HAD-like_hydrolase"/>
</dbReference>
<evidence type="ECO:0000256" key="1">
    <source>
        <dbReference type="ARBA" id="ARBA00001946"/>
    </source>
</evidence>
<dbReference type="GO" id="GO:0016787">
    <property type="term" value="F:hydrolase activity"/>
    <property type="evidence" value="ECO:0007669"/>
    <property type="project" value="UniProtKB-KW"/>
</dbReference>
<dbReference type="PANTHER" id="PTHR46470">
    <property type="entry name" value="N-ACYLNEURAMINATE-9-PHOSPHATASE"/>
    <property type="match status" value="1"/>
</dbReference>
<evidence type="ECO:0000256" key="3">
    <source>
        <dbReference type="ARBA" id="ARBA00022842"/>
    </source>
</evidence>
<organism evidence="4">
    <name type="scientific">freshwater metagenome</name>
    <dbReference type="NCBI Taxonomy" id="449393"/>
    <lineage>
        <taxon>unclassified sequences</taxon>
        <taxon>metagenomes</taxon>
        <taxon>ecological metagenomes</taxon>
    </lineage>
</organism>
<keyword evidence="3" id="KW-0460">Magnesium</keyword>
<dbReference type="SFLD" id="SFLDG01129">
    <property type="entry name" value="C1.5:_HAD__Beta-PGM__Phosphata"/>
    <property type="match status" value="1"/>
</dbReference>
<evidence type="ECO:0000256" key="2">
    <source>
        <dbReference type="ARBA" id="ARBA00022801"/>
    </source>
</evidence>
<dbReference type="PANTHER" id="PTHR46470:SF4">
    <property type="entry name" value="5-AMINO-6-(5-PHOSPHO-D-RIBITYLAMINO)URACIL PHOSPHATASE YIGB"/>
    <property type="match status" value="1"/>
</dbReference>
<evidence type="ECO:0000313" key="4">
    <source>
        <dbReference type="EMBL" id="CAB4887491.1"/>
    </source>
</evidence>
<protein>
    <submittedName>
        <fullName evidence="4">Unannotated protein</fullName>
    </submittedName>
</protein>
<name>A0A6J7EYJ5_9ZZZZ</name>
<keyword evidence="2" id="KW-0378">Hydrolase</keyword>
<accession>A0A6J7EYJ5</accession>
<dbReference type="NCBIfam" id="TIGR01549">
    <property type="entry name" value="HAD-SF-IA-v1"/>
    <property type="match status" value="1"/>
</dbReference>
<dbReference type="Gene3D" id="1.20.120.1600">
    <property type="match status" value="1"/>
</dbReference>